<dbReference type="Gene3D" id="2.40.100.10">
    <property type="entry name" value="Cyclophilin-like"/>
    <property type="match status" value="1"/>
</dbReference>
<dbReference type="EMBL" id="CP036348">
    <property type="protein sequence ID" value="QDV70208.1"/>
    <property type="molecule type" value="Genomic_DNA"/>
</dbReference>
<dbReference type="InterPro" id="IPR002130">
    <property type="entry name" value="Cyclophilin-type_PPIase_dom"/>
</dbReference>
<evidence type="ECO:0000259" key="5">
    <source>
        <dbReference type="PROSITE" id="PS50072"/>
    </source>
</evidence>
<reference evidence="6 7" key="1">
    <citation type="submission" date="2019-02" db="EMBL/GenBank/DDBJ databases">
        <title>Deep-cultivation of Planctomycetes and their phenomic and genomic characterization uncovers novel biology.</title>
        <authorList>
            <person name="Wiegand S."/>
            <person name="Jogler M."/>
            <person name="Boedeker C."/>
            <person name="Pinto D."/>
            <person name="Vollmers J."/>
            <person name="Rivas-Marin E."/>
            <person name="Kohn T."/>
            <person name="Peeters S.H."/>
            <person name="Heuer A."/>
            <person name="Rast P."/>
            <person name="Oberbeckmann S."/>
            <person name="Bunk B."/>
            <person name="Jeske O."/>
            <person name="Meyerdierks A."/>
            <person name="Storesund J.E."/>
            <person name="Kallscheuer N."/>
            <person name="Luecker S."/>
            <person name="Lage O.M."/>
            <person name="Pohl T."/>
            <person name="Merkel B.J."/>
            <person name="Hornburger P."/>
            <person name="Mueller R.-W."/>
            <person name="Bruemmer F."/>
            <person name="Labrenz M."/>
            <person name="Spormann A.M."/>
            <person name="Op den Camp H."/>
            <person name="Overmann J."/>
            <person name="Amann R."/>
            <person name="Jetten M.S.M."/>
            <person name="Mascher T."/>
            <person name="Medema M.H."/>
            <person name="Devos D.P."/>
            <person name="Kaster A.-K."/>
            <person name="Ovreas L."/>
            <person name="Rohde M."/>
            <person name="Galperin M.Y."/>
            <person name="Jogler C."/>
        </authorList>
    </citation>
    <scope>NUCLEOTIDE SEQUENCE [LARGE SCALE GENOMIC DNA]</scope>
    <source>
        <strain evidence="6 7">Poly24</strain>
    </source>
</reference>
<feature type="domain" description="PPIase cyclophilin-type" evidence="5">
    <location>
        <begin position="223"/>
        <end position="371"/>
    </location>
</feature>
<comment type="similarity">
    <text evidence="1">Belongs to the cyclophilin-type PPIase family.</text>
</comment>
<dbReference type="InterPro" id="IPR015919">
    <property type="entry name" value="Cadherin-like_sf"/>
</dbReference>
<dbReference type="CDD" id="cd02947">
    <property type="entry name" value="TRX_family"/>
    <property type="match status" value="1"/>
</dbReference>
<dbReference type="PRINTS" id="PR00153">
    <property type="entry name" value="CSAPPISMRASE"/>
</dbReference>
<dbReference type="CDD" id="cd00317">
    <property type="entry name" value="cyclophilin"/>
    <property type="match status" value="1"/>
</dbReference>
<dbReference type="GO" id="GO:0000272">
    <property type="term" value="P:polysaccharide catabolic process"/>
    <property type="evidence" value="ECO:0007669"/>
    <property type="project" value="InterPro"/>
</dbReference>
<name>A0A518JXE6_9BACT</name>
<dbReference type="PANTHER" id="PTHR45625:SF4">
    <property type="entry name" value="PEPTIDYLPROLYL ISOMERASE DOMAIN AND WD REPEAT-CONTAINING PROTEIN 1"/>
    <property type="match status" value="1"/>
</dbReference>
<dbReference type="InterPro" id="IPR044666">
    <property type="entry name" value="Cyclophilin_A-like"/>
</dbReference>
<dbReference type="Gene3D" id="2.60.40.10">
    <property type="entry name" value="Immunoglobulins"/>
    <property type="match status" value="2"/>
</dbReference>
<proteinExistence type="inferred from homology"/>
<dbReference type="InterPro" id="IPR002105">
    <property type="entry name" value="Dockerin_1_rpt"/>
</dbReference>
<accession>A0A518JXE6</accession>
<dbReference type="SUPFAM" id="SSF50891">
    <property type="entry name" value="Cyclophilin-like"/>
    <property type="match status" value="1"/>
</dbReference>
<dbReference type="Pfam" id="PF19077">
    <property type="entry name" value="Big_13"/>
    <property type="match status" value="1"/>
</dbReference>
<dbReference type="GO" id="GO:0016020">
    <property type="term" value="C:membrane"/>
    <property type="evidence" value="ECO:0007669"/>
    <property type="project" value="InterPro"/>
</dbReference>
<dbReference type="GO" id="GO:0004553">
    <property type="term" value="F:hydrolase activity, hydrolyzing O-glycosyl compounds"/>
    <property type="evidence" value="ECO:0007669"/>
    <property type="project" value="InterPro"/>
</dbReference>
<dbReference type="InterPro" id="IPR045474">
    <property type="entry name" value="GEVED"/>
</dbReference>
<dbReference type="Pfam" id="PF00160">
    <property type="entry name" value="Pro_isomerase"/>
    <property type="match status" value="1"/>
</dbReference>
<dbReference type="GO" id="GO:0003755">
    <property type="term" value="F:peptidyl-prolyl cis-trans isomerase activity"/>
    <property type="evidence" value="ECO:0007669"/>
    <property type="project" value="UniProtKB-KW"/>
</dbReference>
<keyword evidence="4 6" id="KW-0413">Isomerase</keyword>
<evidence type="ECO:0000313" key="7">
    <source>
        <dbReference type="Proteomes" id="UP000315082"/>
    </source>
</evidence>
<sequence>MKTRSNRTSASGRRRNRRLLIESLTQRQLLAVDLAPLELETSLHDNQLVGQPLHSETSAEGEAAPDLVAFAKALRDGGVVFFGAAWCPICTDQKELFEDGQNYLPFVEVTHPDHSLNATGTAEGISSFPTWRFQGGTEVEGVLSLAEISQRSGIAIPQGETPSFVPVDNQSVGMGSPLHLPIDAYDPDGQPLTVTVTSSAPSLLEASVISGNRSLRLKIANYGDMVFELYEQRAERPTARIIELAEAGFYDGVTFHRIVDDFVLQAGDPTGTGAGGSSLGAFDDQFHEDLQHNATGVLSYAKTFDDTNDSQFFITEGDSRHLDFNHSIFGQLVEGESVREAISELPTDSSDSLTTAFANAFGQITIETASIFTDDENSVIMLKPTGSGTGPVDVTITVTDSDGNQTSQVISVMVTEDNQSSANSKPFLDELSDVVTVAGQPATIPLSSTDVEADPVTYAVFNVGTVGYTTSMNPLTGEVTVTPPADFVGTFEVQVGVKAIGDPTTSPHSTAFDLQLIRVTVLPPSLQSLQLDVASDTGTSNTDNVTSASSPSFTVTGTELGATVDLMIGEDVLASSVAAGATVSFANVDLSGRADGELALQARQTFAQVVTTLETPLMITLDRSVPSQSNLSTNNGALATRPFVLDIDHDEEGNGLAYSLIAAPTGMSLDPTTGRIQWTPSTADVGPQSVDIRYTDLAGNTFDESLSIEVAGTPQAIFYLGISDIAGDPIDNLVVGDEFLLTVHVADNRVFSSRHVFSAYLDLIFDSSVAVPVGGDAIEFGPTFNYSTDGSISGNLVDELGAVADVFNIRNALLATIRMQAIAPGLFTAVGDAPEGIGHELLMVDTSVPVAVEEIDYGRVEIEISKLPEPMQLSFSSSLVADADFENVSNLTIQTETTGLVDIWADFNRNGSFNDPGEHIVSDAPVSNQTAIVPFAIPAGTTSGEIDFAYTISSDGDRTWADGDRFDGVSIVDAGSPIVVALDGQSIDLGATPENQLLAQQDGVTMFRAAAGASVTVKHGDGDSHIRLGNLSPILPEGANFTIQAGGGHDALTTTNFDQTIDLSGEEHLYSGIESITTEDASRITIDRNGFGRLAPDAARLDLSIRDHETLTLLGKWEILATQIGPEGLQRELVDGDATIGITGGPTWTNPSDPLDVNGSGSIEPLDALNILNELNRQMFIDPVTRVLPEIATMTSFPGRFYDTNRDGRVTPIDALRVINRLSILSLSGEHFSGQEDVASQSFPAEFSAPQIHRDEKDDDDLDAQLVDAFFS</sequence>
<dbReference type="GO" id="GO:0005509">
    <property type="term" value="F:calcium ion binding"/>
    <property type="evidence" value="ECO:0007669"/>
    <property type="project" value="InterPro"/>
</dbReference>
<dbReference type="Pfam" id="PF05345">
    <property type="entry name" value="He_PIG"/>
    <property type="match status" value="1"/>
</dbReference>
<dbReference type="PROSITE" id="PS50072">
    <property type="entry name" value="CSA_PPIASE_2"/>
    <property type="match status" value="1"/>
</dbReference>
<protein>
    <recommendedName>
        <fullName evidence="2">peptidylprolyl isomerase</fullName>
        <ecNumber evidence="2">5.2.1.8</ecNumber>
    </recommendedName>
</protein>
<dbReference type="KEGG" id="rcf:Poly24_39270"/>
<keyword evidence="3" id="KW-0697">Rotamase</keyword>
<dbReference type="Gene3D" id="3.40.30.10">
    <property type="entry name" value="Glutaredoxin"/>
    <property type="match status" value="1"/>
</dbReference>
<evidence type="ECO:0000256" key="4">
    <source>
        <dbReference type="ARBA" id="ARBA00023235"/>
    </source>
</evidence>
<evidence type="ECO:0000256" key="2">
    <source>
        <dbReference type="ARBA" id="ARBA00013194"/>
    </source>
</evidence>
<dbReference type="InterPro" id="IPR020892">
    <property type="entry name" value="Cyclophilin-type_PPIase_CS"/>
</dbReference>
<dbReference type="SUPFAM" id="SSF49313">
    <property type="entry name" value="Cadherin-like"/>
    <property type="match status" value="1"/>
</dbReference>
<dbReference type="InterPro" id="IPR029000">
    <property type="entry name" value="Cyclophilin-like_dom_sf"/>
</dbReference>
<dbReference type="Proteomes" id="UP000315082">
    <property type="component" value="Chromosome"/>
</dbReference>
<dbReference type="Pfam" id="PF20009">
    <property type="entry name" value="GEVED"/>
    <property type="match status" value="1"/>
</dbReference>
<dbReference type="PROSITE" id="PS00170">
    <property type="entry name" value="CSA_PPIASE_1"/>
    <property type="match status" value="1"/>
</dbReference>
<dbReference type="InterPro" id="IPR036249">
    <property type="entry name" value="Thioredoxin-like_sf"/>
</dbReference>
<dbReference type="PANTHER" id="PTHR45625">
    <property type="entry name" value="PEPTIDYL-PROLYL CIS-TRANS ISOMERASE-RELATED"/>
    <property type="match status" value="1"/>
</dbReference>
<dbReference type="InterPro" id="IPR044016">
    <property type="entry name" value="Big_13"/>
</dbReference>
<dbReference type="SUPFAM" id="SSF52833">
    <property type="entry name" value="Thioredoxin-like"/>
    <property type="match status" value="1"/>
</dbReference>
<gene>
    <name evidence="6" type="ORF">Poly24_39270</name>
</gene>
<organism evidence="6 7">
    <name type="scientific">Rosistilla carotiformis</name>
    <dbReference type="NCBI Taxonomy" id="2528017"/>
    <lineage>
        <taxon>Bacteria</taxon>
        <taxon>Pseudomonadati</taxon>
        <taxon>Planctomycetota</taxon>
        <taxon>Planctomycetia</taxon>
        <taxon>Pirellulales</taxon>
        <taxon>Pirellulaceae</taxon>
        <taxon>Rosistilla</taxon>
    </lineage>
</organism>
<evidence type="ECO:0000313" key="6">
    <source>
        <dbReference type="EMBL" id="QDV70208.1"/>
    </source>
</evidence>
<dbReference type="GO" id="GO:0006457">
    <property type="term" value="P:protein folding"/>
    <property type="evidence" value="ECO:0007669"/>
    <property type="project" value="InterPro"/>
</dbReference>
<dbReference type="EC" id="5.2.1.8" evidence="2"/>
<dbReference type="InterPro" id="IPR013783">
    <property type="entry name" value="Ig-like_fold"/>
</dbReference>
<dbReference type="AlphaFoldDB" id="A0A518JXE6"/>
<evidence type="ECO:0000256" key="1">
    <source>
        <dbReference type="ARBA" id="ARBA00007365"/>
    </source>
</evidence>
<keyword evidence="7" id="KW-1185">Reference proteome</keyword>
<dbReference type="Pfam" id="PF00404">
    <property type="entry name" value="Dockerin_1"/>
    <property type="match status" value="1"/>
</dbReference>
<evidence type="ECO:0000256" key="3">
    <source>
        <dbReference type="ARBA" id="ARBA00023110"/>
    </source>
</evidence>